<comment type="caution">
    <text evidence="2">The sequence shown here is derived from an EMBL/GenBank/DDBJ whole genome shotgun (WGS) entry which is preliminary data.</text>
</comment>
<feature type="compositionally biased region" description="Pro residues" evidence="1">
    <location>
        <begin position="155"/>
        <end position="164"/>
    </location>
</feature>
<feature type="compositionally biased region" description="Basic residues" evidence="1">
    <location>
        <begin position="198"/>
        <end position="216"/>
    </location>
</feature>
<dbReference type="AlphaFoldDB" id="A0A852U2M2"/>
<proteinExistence type="predicted"/>
<gene>
    <name evidence="2" type="ORF">HDA32_004885</name>
</gene>
<keyword evidence="3" id="KW-1185">Reference proteome</keyword>
<feature type="compositionally biased region" description="Basic residues" evidence="1">
    <location>
        <begin position="118"/>
        <end position="129"/>
    </location>
</feature>
<evidence type="ECO:0000313" key="2">
    <source>
        <dbReference type="EMBL" id="NYE49765.1"/>
    </source>
</evidence>
<evidence type="ECO:0000313" key="3">
    <source>
        <dbReference type="Proteomes" id="UP000589036"/>
    </source>
</evidence>
<dbReference type="Proteomes" id="UP000589036">
    <property type="component" value="Unassembled WGS sequence"/>
</dbReference>
<protein>
    <submittedName>
        <fullName evidence="2">Uncharacterized protein</fullName>
    </submittedName>
</protein>
<reference evidence="2 3" key="1">
    <citation type="submission" date="2020-07" db="EMBL/GenBank/DDBJ databases">
        <title>Sequencing the genomes of 1000 actinobacteria strains.</title>
        <authorList>
            <person name="Klenk H.-P."/>
        </authorList>
    </citation>
    <scope>NUCLEOTIDE SEQUENCE [LARGE SCALE GENOMIC DNA]</scope>
    <source>
        <strain evidence="2 3">CXB654</strain>
    </source>
</reference>
<feature type="compositionally biased region" description="Low complexity" evidence="1">
    <location>
        <begin position="130"/>
        <end position="139"/>
    </location>
</feature>
<name>A0A852U2M2_9ACTN</name>
<feature type="compositionally biased region" description="Low complexity" evidence="1">
    <location>
        <begin position="217"/>
        <end position="228"/>
    </location>
</feature>
<feature type="region of interest" description="Disordered" evidence="1">
    <location>
        <begin position="44"/>
        <end position="254"/>
    </location>
</feature>
<dbReference type="EMBL" id="JACCCC010000001">
    <property type="protein sequence ID" value="NYE49765.1"/>
    <property type="molecule type" value="Genomic_DNA"/>
</dbReference>
<evidence type="ECO:0000256" key="1">
    <source>
        <dbReference type="SAM" id="MobiDB-lite"/>
    </source>
</evidence>
<organism evidence="2 3">
    <name type="scientific">Spinactinospora alkalitolerans</name>
    <dbReference type="NCBI Taxonomy" id="687207"/>
    <lineage>
        <taxon>Bacteria</taxon>
        <taxon>Bacillati</taxon>
        <taxon>Actinomycetota</taxon>
        <taxon>Actinomycetes</taxon>
        <taxon>Streptosporangiales</taxon>
        <taxon>Nocardiopsidaceae</taxon>
        <taxon>Spinactinospora</taxon>
    </lineage>
</organism>
<sequence>MQRGRGWPDIVWPAPPPSFFVPFSGGVGVLAAGGVRGGGVVLLHGRRPVDGNRPSRTPTPSCGGPSRPPWGRGGRGPPARPLHPGAAVRSGSAREGTSAALSGDEFGHAVTPGTPPRAPRRSARPRRCAPRAARAPPCGRNRRARSEPPTSRLPEPGPNTPPTCRPTDTTEVCRSCAGWDGGEAAAGARPLSSGGMLYRRRWAAPRRRSRRQRCARTRATASAGRRGPTPGSPVKDAPRGPHSPGNLPQNRPCT</sequence>
<accession>A0A852U2M2</accession>